<evidence type="ECO:0000313" key="13">
    <source>
        <dbReference type="Proteomes" id="UP000323594"/>
    </source>
</evidence>
<dbReference type="EMBL" id="CDNC01000010">
    <property type="protein sequence ID" value="CEM61375.1"/>
    <property type="molecule type" value="Genomic_DNA"/>
</dbReference>
<feature type="coiled-coil region" evidence="7">
    <location>
        <begin position="167"/>
        <end position="215"/>
    </location>
</feature>
<comment type="domain">
    <text evidence="7">Contains large globular domains required for ATP hydrolysis at each terminus and a third globular domain forming a flexible hinge near the middle of the molecule. These domains are separated by coiled-coil structures.</text>
</comment>
<feature type="region of interest" description="Disordered" evidence="8">
    <location>
        <begin position="950"/>
        <end position="1028"/>
    </location>
</feature>
<evidence type="ECO:0000313" key="11">
    <source>
        <dbReference type="EMBL" id="QEJ98984.1"/>
    </source>
</evidence>
<keyword evidence="4 7" id="KW-0175">Coiled coil</keyword>
<dbReference type="GO" id="GO:0006260">
    <property type="term" value="P:DNA replication"/>
    <property type="evidence" value="ECO:0007669"/>
    <property type="project" value="UniProtKB-UniRule"/>
</dbReference>
<dbReference type="InterPro" id="IPR050308">
    <property type="entry name" value="MukB/SMC"/>
</dbReference>
<feature type="coiled-coil region" evidence="7">
    <location>
        <begin position="477"/>
        <end position="696"/>
    </location>
</feature>
<evidence type="ECO:0000256" key="6">
    <source>
        <dbReference type="ARBA" id="ARBA00023125"/>
    </source>
</evidence>
<dbReference type="InterPro" id="IPR003395">
    <property type="entry name" value="RecF/RecN/SMC_N"/>
</dbReference>
<evidence type="ECO:0000313" key="12">
    <source>
        <dbReference type="Proteomes" id="UP000042527"/>
    </source>
</evidence>
<dbReference type="PIRSF" id="PIRSF005719">
    <property type="entry name" value="SMC"/>
    <property type="match status" value="1"/>
</dbReference>
<dbReference type="InterPro" id="IPR024704">
    <property type="entry name" value="SMC"/>
</dbReference>
<comment type="function">
    <text evidence="7">Required for chromosome condensation and partitioning.</text>
</comment>
<feature type="binding site" evidence="7">
    <location>
        <begin position="32"/>
        <end position="39"/>
    </location>
    <ligand>
        <name>ATP</name>
        <dbReference type="ChEBI" id="CHEBI:30616"/>
    </ligand>
</feature>
<keyword evidence="2 7" id="KW-0547">Nucleotide-binding</keyword>
<dbReference type="OrthoDB" id="9808768at2"/>
<dbReference type="GO" id="GO:0016887">
    <property type="term" value="F:ATP hydrolysis activity"/>
    <property type="evidence" value="ECO:0007669"/>
    <property type="project" value="InterPro"/>
</dbReference>
<sequence>MFLKSLEIFGFKSFADRTRIEFSEGITALLGPNGCGKSNVVDAIKWVLGEQSPKTLRADKMEDVIFNGTETRKPLNVAEVTFTISNETGILDLDIPEIAIKRRLFRSGESEYFINNNPAKLKEIRELFWDTGVGKVAYSVMEQGKIDQILSSKPEDRRYLFEEAAGITKFKIRRMEAERKLEKTQENMRQIDGILQEVSKSYETLKKQAEQTKRYRKLKDEIFEDELDINLLRLKGFVDNHAQRSENIKATKEKRDSLQAEIDSIHALLSENMDEINAMETKLDGFHKEIYGLAIEQKAKQNEAQLHAQRQSELKTKIGQLEVRKSSIEERIEELRENIDEQEATILKLKAAAAAIEKNIASFEENIRLASGKITANDTAAAKLEEEITDLNGKRAKLEEALREITEDIVTELDKKLSAAGYSAKAKTETEERLFETIGKLRIFATGRKNIFSDFATVQQMVEKEREKFAISAVETFSEILSLIEQLEKDLQEYKKSSANFIDEFLAPEGIITKKRNIDSQIAENRQTIEEKRSQILNLNAENSQLAIKIAEYRKTLEELRINRAQMRAESEAAERQATLIRRELTNQEGLLKDIENEIFSEQKRFDEVKEQLLEIEGEIASIERKGRQLTESLENLEKEIGSKNSLLSSKEKKLQSFTAEMSKVQTSLEKYHLESAQLETEIKNVKDNFRELYSRELMEYEERMYKIKKSSSDLRTELAERKSHVKALGNVNLMAVEEFEEVKERYDFLNTQIADLEKASADLQRITDEIKAESTELFLATYNKIKKNFHNMFRRLFGGGRAEIRLTDPKMVLESGIDIFAQPPGKKLENIGLLSGGEKSMTAVALLFATYMVKPSPFCLLDEIDAALDEQNVIRFVTALREFANISQYIIITHNKKTVLGAKTMLGVTMEESGVSKIISIKLDHESELLRKAAIDSADDFVEEDVAPEEGVVIPPHPPKRIKTVQSQSKTLNSETQTENNADTVINTDSDTDAGAEKESERSEEASSLVSENDFSENEPDEDTENR</sequence>
<dbReference type="CDD" id="cd03278">
    <property type="entry name" value="ABC_SMC_barmotin"/>
    <property type="match status" value="1"/>
</dbReference>
<dbReference type="Gene3D" id="3.40.50.300">
    <property type="entry name" value="P-loop containing nucleotide triphosphate hydrolases"/>
    <property type="match status" value="2"/>
</dbReference>
<reference evidence="11 13" key="3">
    <citation type="submission" date="2019-08" db="EMBL/GenBank/DDBJ databases">
        <authorList>
            <person name="Kuhnert P."/>
        </authorList>
    </citation>
    <scope>NUCLEOTIDE SEQUENCE [LARGE SCALE GENOMIC DNA]</scope>
    <source>
        <strain evidence="11 13">B36.5</strain>
    </source>
</reference>
<accession>A0A0B7GWL8</accession>
<dbReference type="EMBL" id="CP042817">
    <property type="protein sequence ID" value="QEJ98984.1"/>
    <property type="molecule type" value="Genomic_DNA"/>
</dbReference>
<dbReference type="GO" id="GO:0007059">
    <property type="term" value="P:chromosome segregation"/>
    <property type="evidence" value="ECO:0007669"/>
    <property type="project" value="UniProtKB-UniRule"/>
</dbReference>
<keyword evidence="1 7" id="KW-0963">Cytoplasm</keyword>
<comment type="similarity">
    <text evidence="7">Belongs to the SMC family.</text>
</comment>
<evidence type="ECO:0000256" key="1">
    <source>
        <dbReference type="ARBA" id="ARBA00022490"/>
    </source>
</evidence>
<organism evidence="10 12">
    <name type="scientific">Treponema phagedenis</name>
    <dbReference type="NCBI Taxonomy" id="162"/>
    <lineage>
        <taxon>Bacteria</taxon>
        <taxon>Pseudomonadati</taxon>
        <taxon>Spirochaetota</taxon>
        <taxon>Spirochaetia</taxon>
        <taxon>Spirochaetales</taxon>
        <taxon>Treponemataceae</taxon>
        <taxon>Treponema</taxon>
    </lineage>
</organism>
<name>A0A0B7GWL8_TREPH</name>
<dbReference type="SUPFAM" id="SSF52540">
    <property type="entry name" value="P-loop containing nucleoside triphosphate hydrolases"/>
    <property type="match status" value="1"/>
</dbReference>
<comment type="subunit">
    <text evidence="7">Homodimer.</text>
</comment>
<evidence type="ECO:0000256" key="3">
    <source>
        <dbReference type="ARBA" id="ARBA00022840"/>
    </source>
</evidence>
<evidence type="ECO:0000256" key="4">
    <source>
        <dbReference type="ARBA" id="ARBA00023054"/>
    </source>
</evidence>
<dbReference type="PANTHER" id="PTHR42963">
    <property type="entry name" value="CHROMOSOME PARTITION PROTEIN MUKB"/>
    <property type="match status" value="1"/>
</dbReference>
<feature type="coiled-coil region" evidence="7">
    <location>
        <begin position="241"/>
        <end position="268"/>
    </location>
</feature>
<feature type="coiled-coil region" evidence="7">
    <location>
        <begin position="740"/>
        <end position="777"/>
    </location>
</feature>
<evidence type="ECO:0000256" key="2">
    <source>
        <dbReference type="ARBA" id="ARBA00022741"/>
    </source>
</evidence>
<dbReference type="GO" id="GO:0007062">
    <property type="term" value="P:sister chromatid cohesion"/>
    <property type="evidence" value="ECO:0007669"/>
    <property type="project" value="InterPro"/>
</dbReference>
<dbReference type="Proteomes" id="UP000323594">
    <property type="component" value="Chromosome"/>
</dbReference>
<evidence type="ECO:0000256" key="5">
    <source>
        <dbReference type="ARBA" id="ARBA00023067"/>
    </source>
</evidence>
<feature type="coiled-coil region" evidence="7">
    <location>
        <begin position="318"/>
        <end position="415"/>
    </location>
</feature>
<dbReference type="GO" id="GO:0005737">
    <property type="term" value="C:cytoplasm"/>
    <property type="evidence" value="ECO:0007669"/>
    <property type="project" value="UniProtKB-SubCell"/>
</dbReference>
<dbReference type="PANTHER" id="PTHR42963:SF1">
    <property type="entry name" value="DUF4476 DOMAIN-CONTAINING PROTEIN"/>
    <property type="match status" value="1"/>
</dbReference>
<dbReference type="HAMAP" id="MF_01894">
    <property type="entry name" value="Smc_prok"/>
    <property type="match status" value="1"/>
</dbReference>
<reference evidence="12" key="1">
    <citation type="submission" date="2015-01" db="EMBL/GenBank/DDBJ databases">
        <authorList>
            <person name="Manzoor Shahid"/>
            <person name="Zubair Saima"/>
        </authorList>
    </citation>
    <scope>NUCLEOTIDE SEQUENCE [LARGE SCALE GENOMIC DNA]</scope>
    <source>
        <strain evidence="12">V1</strain>
    </source>
</reference>
<feature type="compositionally biased region" description="Polar residues" evidence="8">
    <location>
        <begin position="965"/>
        <end position="990"/>
    </location>
</feature>
<dbReference type="GO" id="GO:0003677">
    <property type="term" value="F:DNA binding"/>
    <property type="evidence" value="ECO:0007669"/>
    <property type="project" value="UniProtKB-UniRule"/>
</dbReference>
<dbReference type="GO" id="GO:0005524">
    <property type="term" value="F:ATP binding"/>
    <property type="evidence" value="ECO:0007669"/>
    <property type="project" value="UniProtKB-UniRule"/>
</dbReference>
<dbReference type="RefSeq" id="WP_024752196.1">
    <property type="nucleotide sequence ID" value="NZ_CDNC01000010.1"/>
</dbReference>
<comment type="subcellular location">
    <subcellularLocation>
        <location evidence="7">Cytoplasm</location>
    </subcellularLocation>
</comment>
<dbReference type="GeneID" id="57752329"/>
<keyword evidence="3 7" id="KW-0067">ATP-binding</keyword>
<evidence type="ECO:0000313" key="10">
    <source>
        <dbReference type="EMBL" id="CEM61375.1"/>
    </source>
</evidence>
<dbReference type="Pfam" id="PF02463">
    <property type="entry name" value="SMC_N"/>
    <property type="match status" value="1"/>
</dbReference>
<evidence type="ECO:0000256" key="7">
    <source>
        <dbReference type="HAMAP-Rule" id="MF_01894"/>
    </source>
</evidence>
<feature type="domain" description="RecF/RecN/SMC N-terminal" evidence="9">
    <location>
        <begin position="2"/>
        <end position="917"/>
    </location>
</feature>
<dbReference type="Proteomes" id="UP000042527">
    <property type="component" value="Unassembled WGS sequence"/>
</dbReference>
<reference evidence="10" key="2">
    <citation type="submission" date="2015-01" db="EMBL/GenBank/DDBJ databases">
        <authorList>
            <person name="Xiang T."/>
            <person name="Song Y."/>
            <person name="Huang L."/>
            <person name="Wang B."/>
            <person name="Wu P."/>
        </authorList>
    </citation>
    <scope>NUCLEOTIDE SEQUENCE [LARGE SCALE GENOMIC DNA]</scope>
    <source>
        <strain evidence="10">V1</strain>
    </source>
</reference>
<keyword evidence="5" id="KW-0226">DNA condensation</keyword>
<proteinExistence type="inferred from homology"/>
<protein>
    <recommendedName>
        <fullName evidence="7">Chromosome partition protein Smc</fullName>
    </recommendedName>
</protein>
<gene>
    <name evidence="7 10" type="primary">smc</name>
    <name evidence="11" type="ORF">FUT82_13960</name>
    <name evidence="10" type="ORF">TPHV1_180040</name>
</gene>
<dbReference type="Gene3D" id="1.10.287.1490">
    <property type="match status" value="1"/>
</dbReference>
<keyword evidence="12" id="KW-1185">Reference proteome</keyword>
<dbReference type="GO" id="GO:0030261">
    <property type="term" value="P:chromosome condensation"/>
    <property type="evidence" value="ECO:0007669"/>
    <property type="project" value="UniProtKB-KW"/>
</dbReference>
<evidence type="ECO:0000259" key="9">
    <source>
        <dbReference type="Pfam" id="PF02463"/>
    </source>
</evidence>
<dbReference type="InterPro" id="IPR011890">
    <property type="entry name" value="SMC_prok"/>
</dbReference>
<keyword evidence="6 7" id="KW-0238">DNA-binding</keyword>
<feature type="compositionally biased region" description="Basic and acidic residues" evidence="8">
    <location>
        <begin position="996"/>
        <end position="1006"/>
    </location>
</feature>
<dbReference type="InterPro" id="IPR027417">
    <property type="entry name" value="P-loop_NTPase"/>
</dbReference>
<feature type="compositionally biased region" description="Acidic residues" evidence="8">
    <location>
        <begin position="1015"/>
        <end position="1028"/>
    </location>
</feature>
<evidence type="ECO:0000256" key="8">
    <source>
        <dbReference type="SAM" id="MobiDB-lite"/>
    </source>
</evidence>
<dbReference type="AlphaFoldDB" id="A0A0B7GWL8"/>